<feature type="domain" description="Flagellar hook-length control protein-like C-terminal" evidence="2">
    <location>
        <begin position="326"/>
        <end position="401"/>
    </location>
</feature>
<evidence type="ECO:0000259" key="2">
    <source>
        <dbReference type="Pfam" id="PF02120"/>
    </source>
</evidence>
<keyword evidence="3" id="KW-0282">Flagellum</keyword>
<gene>
    <name evidence="3" type="ORF">FHS16_002153</name>
</gene>
<keyword evidence="4" id="KW-1185">Reference proteome</keyword>
<dbReference type="InterPro" id="IPR021136">
    <property type="entry name" value="Flagellar_hook_control-like_C"/>
</dbReference>
<dbReference type="RefSeq" id="WP_183561735.1">
    <property type="nucleotide sequence ID" value="NZ_CBCSLB010000003.1"/>
</dbReference>
<proteinExistence type="predicted"/>
<feature type="compositionally biased region" description="Low complexity" evidence="1">
    <location>
        <begin position="397"/>
        <end position="420"/>
    </location>
</feature>
<evidence type="ECO:0000313" key="3">
    <source>
        <dbReference type="EMBL" id="MBB3152107.1"/>
    </source>
</evidence>
<dbReference type="CDD" id="cd17470">
    <property type="entry name" value="T3SS_Flik_C"/>
    <property type="match status" value="1"/>
</dbReference>
<dbReference type="PANTHER" id="PTHR37533:SF2">
    <property type="entry name" value="FLAGELLAR HOOK-LENGTH CONTROL PROTEIN"/>
    <property type="match status" value="1"/>
</dbReference>
<organism evidence="3 4">
    <name type="scientific">Paenibacillus endophyticus</name>
    <dbReference type="NCBI Taxonomy" id="1294268"/>
    <lineage>
        <taxon>Bacteria</taxon>
        <taxon>Bacillati</taxon>
        <taxon>Bacillota</taxon>
        <taxon>Bacilli</taxon>
        <taxon>Bacillales</taxon>
        <taxon>Paenibacillaceae</taxon>
        <taxon>Paenibacillus</taxon>
    </lineage>
</organism>
<dbReference type="AlphaFoldDB" id="A0A7W5C706"/>
<dbReference type="Proteomes" id="UP000518605">
    <property type="component" value="Unassembled WGS sequence"/>
</dbReference>
<dbReference type="InterPro" id="IPR052563">
    <property type="entry name" value="FliK"/>
</dbReference>
<dbReference type="Gene3D" id="3.30.750.140">
    <property type="match status" value="1"/>
</dbReference>
<dbReference type="EMBL" id="JACHXW010000005">
    <property type="protein sequence ID" value="MBB3152107.1"/>
    <property type="molecule type" value="Genomic_DNA"/>
</dbReference>
<reference evidence="3 4" key="1">
    <citation type="submission" date="2020-08" db="EMBL/GenBank/DDBJ databases">
        <title>Genomic Encyclopedia of Type Strains, Phase III (KMG-III): the genomes of soil and plant-associated and newly described type strains.</title>
        <authorList>
            <person name="Whitman W."/>
        </authorList>
    </citation>
    <scope>NUCLEOTIDE SEQUENCE [LARGE SCALE GENOMIC DNA]</scope>
    <source>
        <strain evidence="3 4">CECT 8234</strain>
    </source>
</reference>
<dbReference type="Pfam" id="PF02120">
    <property type="entry name" value="Flg_hook"/>
    <property type="match status" value="1"/>
</dbReference>
<evidence type="ECO:0000313" key="4">
    <source>
        <dbReference type="Proteomes" id="UP000518605"/>
    </source>
</evidence>
<keyword evidence="3" id="KW-0966">Cell projection</keyword>
<dbReference type="PANTHER" id="PTHR37533">
    <property type="entry name" value="FLAGELLAR HOOK-LENGTH CONTROL PROTEIN"/>
    <property type="match status" value="1"/>
</dbReference>
<name>A0A7W5C706_9BACL</name>
<protein>
    <submittedName>
        <fullName evidence="3">Flagellar hook-length control protein FliK</fullName>
    </submittedName>
</protein>
<feature type="region of interest" description="Disordered" evidence="1">
    <location>
        <begin position="397"/>
        <end position="433"/>
    </location>
</feature>
<accession>A0A7W5C706</accession>
<dbReference type="InterPro" id="IPR038610">
    <property type="entry name" value="FliK-like_C_sf"/>
</dbReference>
<sequence>MEIAIPQASNAQPQAQAASNAQGSKAAEGAVFQKTLVQQLNNDTTTKSGQSKATPLVDVVNNKAVVEGEEAVASPTLLELMSIIDGLLDKLESSETADEETKPIDDEHLNQLSDMLDQMSALLALLGLPVPLVQQSNTDVPLDDSSLDVTQELNQAVNIRNKLQDTLVQMQIMLNQGSMKLIHQQEPAIVVAQQLQALTAILEGQPVDTTKSQTKSTTFTQQLFTAQLAPQADTGVLLQRLSQQTAHPMMFSTIAQTMEQSVDTDPAVSNVESNLQLHLGTSNAETIRGLAPLTANAPTATSYVVAEEFAKSMTGMIVQKLDLTMVNGVSEAKIMLFPEHLGQVDVRITMQNGLLTAVFQTDTAMAKDMLDNQMAQLRSALQAQGLMVDKLEVSQGQSTSQLSQQQQGQGSSQQQSSSRQRFNHDESTSDSQFETEMVQQATIQGLGFGRGINVRA</sequence>
<evidence type="ECO:0000256" key="1">
    <source>
        <dbReference type="SAM" id="MobiDB-lite"/>
    </source>
</evidence>
<feature type="region of interest" description="Disordered" evidence="1">
    <location>
        <begin position="1"/>
        <end position="22"/>
    </location>
</feature>
<keyword evidence="3" id="KW-0969">Cilium</keyword>
<comment type="caution">
    <text evidence="3">The sequence shown here is derived from an EMBL/GenBank/DDBJ whole genome shotgun (WGS) entry which is preliminary data.</text>
</comment>